<evidence type="ECO:0000256" key="5">
    <source>
        <dbReference type="ARBA" id="ARBA00022679"/>
    </source>
</evidence>
<evidence type="ECO:0000313" key="12">
    <source>
        <dbReference type="Proteomes" id="UP000503399"/>
    </source>
</evidence>
<dbReference type="EC" id="2.1.1.63" evidence="3"/>
<protein>
    <recommendedName>
        <fullName evidence="3">methylated-DNA--[protein]-cysteine S-methyltransferase</fullName>
        <ecNumber evidence="3">2.1.1.63</ecNumber>
    </recommendedName>
</protein>
<feature type="region of interest" description="Disordered" evidence="9">
    <location>
        <begin position="167"/>
        <end position="224"/>
    </location>
</feature>
<evidence type="ECO:0000256" key="9">
    <source>
        <dbReference type="SAM" id="MobiDB-lite"/>
    </source>
</evidence>
<evidence type="ECO:0000256" key="1">
    <source>
        <dbReference type="ARBA" id="ARBA00001286"/>
    </source>
</evidence>
<name>A0A6F8ZKC9_9FIRM</name>
<dbReference type="KEGG" id="hfv:R50_2731"/>
<comment type="catalytic activity">
    <reaction evidence="8">
        <text>a 6-O-methyl-2'-deoxyguanosine in DNA + L-cysteinyl-[protein] = S-methyl-L-cysteinyl-[protein] + a 2'-deoxyguanosine in DNA</text>
        <dbReference type="Rhea" id="RHEA:24000"/>
        <dbReference type="Rhea" id="RHEA-COMP:10131"/>
        <dbReference type="Rhea" id="RHEA-COMP:10132"/>
        <dbReference type="Rhea" id="RHEA-COMP:11367"/>
        <dbReference type="Rhea" id="RHEA-COMP:11368"/>
        <dbReference type="ChEBI" id="CHEBI:29950"/>
        <dbReference type="ChEBI" id="CHEBI:82612"/>
        <dbReference type="ChEBI" id="CHEBI:85445"/>
        <dbReference type="ChEBI" id="CHEBI:85448"/>
        <dbReference type="EC" id="2.1.1.63"/>
    </reaction>
</comment>
<proteinExistence type="inferred from homology"/>
<evidence type="ECO:0000313" key="11">
    <source>
        <dbReference type="EMBL" id="CAB1130220.1"/>
    </source>
</evidence>
<comment type="catalytic activity">
    <reaction evidence="1">
        <text>a 4-O-methyl-thymidine in DNA + L-cysteinyl-[protein] = a thymidine in DNA + S-methyl-L-cysteinyl-[protein]</text>
        <dbReference type="Rhea" id="RHEA:53428"/>
        <dbReference type="Rhea" id="RHEA-COMP:10131"/>
        <dbReference type="Rhea" id="RHEA-COMP:10132"/>
        <dbReference type="Rhea" id="RHEA-COMP:13555"/>
        <dbReference type="Rhea" id="RHEA-COMP:13556"/>
        <dbReference type="ChEBI" id="CHEBI:29950"/>
        <dbReference type="ChEBI" id="CHEBI:82612"/>
        <dbReference type="ChEBI" id="CHEBI:137386"/>
        <dbReference type="ChEBI" id="CHEBI:137387"/>
        <dbReference type="EC" id="2.1.1.63"/>
    </reaction>
</comment>
<keyword evidence="12" id="KW-1185">Reference proteome</keyword>
<dbReference type="PANTHER" id="PTHR10815:SF5">
    <property type="entry name" value="METHYLATED-DNA--PROTEIN-CYSTEINE METHYLTRANSFERASE"/>
    <property type="match status" value="1"/>
</dbReference>
<sequence length="224" mass="23891">MMPLREGTGPWQVVPLPTAWGLFQARLDARGRLGALYFPGEAPPAGPGTRYGPAPPALAEGLRHYLNGDGPLPTWELAPGGSVFERQVWAALLTVPYGSWISYGELAVRAGRPGAARAVGGAMARNPVPLFIACHRVLGSRGELTGYGPGLDLKARLLALEGIRPRRKPAAGRKRCPPPPGATREAGAPAGDGQMRLGPRTLRSASRYRRLAASPQRIRKPPHR</sequence>
<dbReference type="SUPFAM" id="SSF46767">
    <property type="entry name" value="Methylated DNA-protein cysteine methyltransferase, C-terminal domain"/>
    <property type="match status" value="1"/>
</dbReference>
<comment type="similarity">
    <text evidence="2">Belongs to the MGMT family.</text>
</comment>
<feature type="compositionally biased region" description="Basic residues" evidence="9">
    <location>
        <begin position="167"/>
        <end position="176"/>
    </location>
</feature>
<evidence type="ECO:0000256" key="4">
    <source>
        <dbReference type="ARBA" id="ARBA00022603"/>
    </source>
</evidence>
<dbReference type="AlphaFoldDB" id="A0A6F8ZKC9"/>
<dbReference type="GO" id="GO:0006281">
    <property type="term" value="P:DNA repair"/>
    <property type="evidence" value="ECO:0007669"/>
    <property type="project" value="UniProtKB-KW"/>
</dbReference>
<keyword evidence="4 11" id="KW-0489">Methyltransferase</keyword>
<evidence type="ECO:0000256" key="6">
    <source>
        <dbReference type="ARBA" id="ARBA00022763"/>
    </source>
</evidence>
<keyword evidence="5 11" id="KW-0808">Transferase</keyword>
<gene>
    <name evidence="11" type="ORF">R50_2731</name>
</gene>
<dbReference type="InterPro" id="IPR036217">
    <property type="entry name" value="MethylDNA_cys_MeTrfase_DNAb"/>
</dbReference>
<dbReference type="EMBL" id="LR778114">
    <property type="protein sequence ID" value="CAB1130220.1"/>
    <property type="molecule type" value="Genomic_DNA"/>
</dbReference>
<evidence type="ECO:0000259" key="10">
    <source>
        <dbReference type="Pfam" id="PF01035"/>
    </source>
</evidence>
<dbReference type="InterPro" id="IPR036388">
    <property type="entry name" value="WH-like_DNA-bd_sf"/>
</dbReference>
<dbReference type="Proteomes" id="UP000503399">
    <property type="component" value="Chromosome"/>
</dbReference>
<evidence type="ECO:0000256" key="3">
    <source>
        <dbReference type="ARBA" id="ARBA00011918"/>
    </source>
</evidence>
<dbReference type="GO" id="GO:0032259">
    <property type="term" value="P:methylation"/>
    <property type="evidence" value="ECO:0007669"/>
    <property type="project" value="UniProtKB-KW"/>
</dbReference>
<dbReference type="GO" id="GO:0003908">
    <property type="term" value="F:methylated-DNA-[protein]-cysteine S-methyltransferase activity"/>
    <property type="evidence" value="ECO:0007669"/>
    <property type="project" value="UniProtKB-EC"/>
</dbReference>
<dbReference type="CDD" id="cd06445">
    <property type="entry name" value="ATase"/>
    <property type="match status" value="1"/>
</dbReference>
<keyword evidence="6" id="KW-0227">DNA damage</keyword>
<dbReference type="InterPro" id="IPR014048">
    <property type="entry name" value="MethylDNA_cys_MeTrfase_DNA-bd"/>
</dbReference>
<feature type="domain" description="Methylated-DNA-[protein]-cysteine S-methyltransferase DNA binding" evidence="10">
    <location>
        <begin position="84"/>
        <end position="163"/>
    </location>
</feature>
<evidence type="ECO:0000256" key="8">
    <source>
        <dbReference type="ARBA" id="ARBA00049348"/>
    </source>
</evidence>
<dbReference type="Gene3D" id="1.10.10.10">
    <property type="entry name" value="Winged helix-like DNA-binding domain superfamily/Winged helix DNA-binding domain"/>
    <property type="match status" value="1"/>
</dbReference>
<organism evidence="11 12">
    <name type="scientific">Candidatus Hydrogenisulfobacillus filiaventi</name>
    <dbReference type="NCBI Taxonomy" id="2707344"/>
    <lineage>
        <taxon>Bacteria</taxon>
        <taxon>Bacillati</taxon>
        <taxon>Bacillota</taxon>
        <taxon>Clostridia</taxon>
        <taxon>Eubacteriales</taxon>
        <taxon>Clostridiales Family XVII. Incertae Sedis</taxon>
        <taxon>Candidatus Hydrogenisulfobacillus</taxon>
    </lineage>
</organism>
<dbReference type="PANTHER" id="PTHR10815">
    <property type="entry name" value="METHYLATED-DNA--PROTEIN-CYSTEINE METHYLTRANSFERASE"/>
    <property type="match status" value="1"/>
</dbReference>
<evidence type="ECO:0000256" key="2">
    <source>
        <dbReference type="ARBA" id="ARBA00008711"/>
    </source>
</evidence>
<evidence type="ECO:0000256" key="7">
    <source>
        <dbReference type="ARBA" id="ARBA00023204"/>
    </source>
</evidence>
<reference evidence="11 12" key="1">
    <citation type="submission" date="2020-02" db="EMBL/GenBank/DDBJ databases">
        <authorList>
            <person name="Hogendoorn C."/>
        </authorList>
    </citation>
    <scope>NUCLEOTIDE SEQUENCE [LARGE SCALE GENOMIC DNA]</scope>
    <source>
        <strain evidence="11">R501</strain>
    </source>
</reference>
<dbReference type="FunFam" id="1.10.10.10:FF:000214">
    <property type="entry name" value="Methylated-DNA--protein-cysteine methyltransferase"/>
    <property type="match status" value="1"/>
</dbReference>
<keyword evidence="7" id="KW-0234">DNA repair</keyword>
<accession>A0A6F8ZKC9</accession>
<dbReference type="Pfam" id="PF01035">
    <property type="entry name" value="DNA_binding_1"/>
    <property type="match status" value="1"/>
</dbReference>
<dbReference type="NCBIfam" id="TIGR00589">
    <property type="entry name" value="ogt"/>
    <property type="match status" value="1"/>
</dbReference>